<evidence type="ECO:0000313" key="11">
    <source>
        <dbReference type="Proteomes" id="UP001059041"/>
    </source>
</evidence>
<dbReference type="Pfam" id="PF00045">
    <property type="entry name" value="Hemopexin"/>
    <property type="match status" value="1"/>
</dbReference>
<evidence type="ECO:0000256" key="5">
    <source>
        <dbReference type="ARBA" id="ARBA00023157"/>
    </source>
</evidence>
<dbReference type="InterPro" id="IPR018487">
    <property type="entry name" value="Hemopexin-like_repeat"/>
</dbReference>
<protein>
    <recommendedName>
        <fullName evidence="9">SMB domain-containing protein</fullName>
    </recommendedName>
</protein>
<keyword evidence="3" id="KW-0732">Signal</keyword>
<accession>A0A9W8C839</accession>
<dbReference type="PROSITE" id="PS50958">
    <property type="entry name" value="SMB_2"/>
    <property type="match status" value="2"/>
</dbReference>
<dbReference type="InterPro" id="IPR001212">
    <property type="entry name" value="Somatomedin_B_dom"/>
</dbReference>
<dbReference type="SUPFAM" id="SSF90188">
    <property type="entry name" value="Somatomedin B domain"/>
    <property type="match status" value="2"/>
</dbReference>
<evidence type="ECO:0000256" key="6">
    <source>
        <dbReference type="ARBA" id="ARBA00023180"/>
    </source>
</evidence>
<dbReference type="PROSITE" id="PS00524">
    <property type="entry name" value="SMB_1"/>
    <property type="match status" value="2"/>
</dbReference>
<dbReference type="GO" id="GO:0030247">
    <property type="term" value="F:polysaccharide binding"/>
    <property type="evidence" value="ECO:0007669"/>
    <property type="project" value="InterPro"/>
</dbReference>
<dbReference type="Pfam" id="PF01033">
    <property type="entry name" value="Somatomedin_B"/>
    <property type="match status" value="2"/>
</dbReference>
<feature type="compositionally biased region" description="Low complexity" evidence="8">
    <location>
        <begin position="217"/>
        <end position="237"/>
    </location>
</feature>
<feature type="region of interest" description="Disordered" evidence="8">
    <location>
        <begin position="165"/>
        <end position="240"/>
    </location>
</feature>
<dbReference type="Gene3D" id="2.110.10.10">
    <property type="entry name" value="Hemopexin-like domain"/>
    <property type="match status" value="1"/>
</dbReference>
<evidence type="ECO:0000256" key="8">
    <source>
        <dbReference type="SAM" id="MobiDB-lite"/>
    </source>
</evidence>
<name>A0A9W8C839_TRIRA</name>
<gene>
    <name evidence="10" type="ORF">IRJ41_019849</name>
</gene>
<keyword evidence="11" id="KW-1185">Reference proteome</keyword>
<dbReference type="PANTHER" id="PTHR22917">
    <property type="entry name" value="HEMOPEXIN DOMAIN-CONTAINING PROTEIN"/>
    <property type="match status" value="1"/>
</dbReference>
<dbReference type="GO" id="GO:0005615">
    <property type="term" value="C:extracellular space"/>
    <property type="evidence" value="ECO:0007669"/>
    <property type="project" value="TreeGrafter"/>
</dbReference>
<dbReference type="Gene3D" id="4.10.410.20">
    <property type="match status" value="2"/>
</dbReference>
<dbReference type="SMART" id="SM00120">
    <property type="entry name" value="HX"/>
    <property type="match status" value="2"/>
</dbReference>
<evidence type="ECO:0000256" key="2">
    <source>
        <dbReference type="ARBA" id="ARBA00022525"/>
    </source>
</evidence>
<keyword evidence="4" id="KW-0677">Repeat</keyword>
<reference evidence="10" key="1">
    <citation type="submission" date="2021-02" db="EMBL/GenBank/DDBJ databases">
        <title>Comparative genomics reveals that relaxation of natural selection precedes convergent phenotypic evolution of cavefish.</title>
        <authorList>
            <person name="Peng Z."/>
        </authorList>
    </citation>
    <scope>NUCLEOTIDE SEQUENCE</scope>
    <source>
        <tissue evidence="10">Muscle</tissue>
    </source>
</reference>
<comment type="caution">
    <text evidence="10">The sequence shown here is derived from an EMBL/GenBank/DDBJ whole genome shotgun (WGS) entry which is preliminary data.</text>
</comment>
<dbReference type="InterPro" id="IPR036024">
    <property type="entry name" value="Somatomedin_B-like_dom_sf"/>
</dbReference>
<dbReference type="PROSITE" id="PS51642">
    <property type="entry name" value="HEMOPEXIN_2"/>
    <property type="match status" value="1"/>
</dbReference>
<dbReference type="GO" id="GO:0006955">
    <property type="term" value="P:immune response"/>
    <property type="evidence" value="ECO:0007669"/>
    <property type="project" value="InterPro"/>
</dbReference>
<evidence type="ECO:0000313" key="10">
    <source>
        <dbReference type="EMBL" id="KAI7809879.1"/>
    </source>
</evidence>
<dbReference type="InterPro" id="IPR036375">
    <property type="entry name" value="Hemopexin-like_dom_sf"/>
</dbReference>
<dbReference type="SMART" id="SM00201">
    <property type="entry name" value="SO"/>
    <property type="match status" value="2"/>
</dbReference>
<dbReference type="AlphaFoldDB" id="A0A9W8C839"/>
<feature type="repeat" description="Hemopexin" evidence="7">
    <location>
        <begin position="310"/>
        <end position="357"/>
    </location>
</feature>
<keyword evidence="5" id="KW-1015">Disulfide bond</keyword>
<feature type="domain" description="SMB" evidence="9">
    <location>
        <begin position="63"/>
        <end position="100"/>
    </location>
</feature>
<dbReference type="PANTHER" id="PTHR22917:SF8">
    <property type="entry name" value="PROTEOGLYCAN 4 ISOFORM X1"/>
    <property type="match status" value="1"/>
</dbReference>
<sequence length="496" mass="52571">INLQCFAIKSFLGIGFYINRSCGGRCGEPFARGQICNCDYNCFVHSECCKDFEEVCTTGDSCRGRCGETFLRGKECNCDPDCVLYNTCCSDYHAQCDAFSNLQAARSSKLNKQTDYTEQCMAVCLASQNPDLMRDGAGALDRLNLMAPSHAPALISGAPVAQDPSIYAPMTPSDLPGLPSSPSGFPLPEPGPASGPGQAGGPSSGQPLPIPVQVSLSVSGQGDGPSSGPASGSGSPSTLEDIAQVTGASPSSGLDANSNPDICSSLPIDGLATLFNGTIIVFKGHHFWLLNPKTRRAGPARSITEELGVPSPIDTAFTRCNCQGKTYIIKGDNYWVFENGVMDPESPRSVSRGFGGLTGEITAALSIPATRKRPEMVYFFKKGGTAQKFAYPPGSGPTCSATRSKNSVYGKLRRARQAEIQLSGEININLRWKGFPTPVTSAMSIPNSRKPDGFDYLVFSGPKILNIKISGDLPTLAAPASSSSQQNEIRSWLRCP</sequence>
<dbReference type="InterPro" id="IPR000585">
    <property type="entry name" value="Hemopexin-like_dom"/>
</dbReference>
<dbReference type="InterPro" id="IPR051298">
    <property type="entry name" value="Heme_transport/Cell_adhesion"/>
</dbReference>
<dbReference type="InterPro" id="IPR020436">
    <property type="entry name" value="SMB_chordata"/>
</dbReference>
<proteinExistence type="predicted"/>
<evidence type="ECO:0000259" key="9">
    <source>
        <dbReference type="PROSITE" id="PS50958"/>
    </source>
</evidence>
<comment type="subcellular location">
    <subcellularLocation>
        <location evidence="1">Secreted</location>
    </subcellularLocation>
</comment>
<evidence type="ECO:0000256" key="7">
    <source>
        <dbReference type="PROSITE-ProRule" id="PRU01011"/>
    </source>
</evidence>
<organism evidence="10 11">
    <name type="scientific">Triplophysa rosa</name>
    <name type="common">Cave loach</name>
    <dbReference type="NCBI Taxonomy" id="992332"/>
    <lineage>
        <taxon>Eukaryota</taxon>
        <taxon>Metazoa</taxon>
        <taxon>Chordata</taxon>
        <taxon>Craniata</taxon>
        <taxon>Vertebrata</taxon>
        <taxon>Euteleostomi</taxon>
        <taxon>Actinopterygii</taxon>
        <taxon>Neopterygii</taxon>
        <taxon>Teleostei</taxon>
        <taxon>Ostariophysi</taxon>
        <taxon>Cypriniformes</taxon>
        <taxon>Nemacheilidae</taxon>
        <taxon>Triplophysa</taxon>
    </lineage>
</organism>
<dbReference type="GO" id="GO:0005044">
    <property type="term" value="F:scavenger receptor activity"/>
    <property type="evidence" value="ECO:0007669"/>
    <property type="project" value="InterPro"/>
</dbReference>
<evidence type="ECO:0000256" key="1">
    <source>
        <dbReference type="ARBA" id="ARBA00004613"/>
    </source>
</evidence>
<feature type="non-terminal residue" evidence="10">
    <location>
        <position position="496"/>
    </location>
</feature>
<keyword evidence="2" id="KW-0964">Secreted</keyword>
<feature type="compositionally biased region" description="Low complexity" evidence="8">
    <location>
        <begin position="172"/>
        <end position="184"/>
    </location>
</feature>
<dbReference type="SUPFAM" id="SSF50923">
    <property type="entry name" value="Hemopexin-like domain"/>
    <property type="match status" value="1"/>
</dbReference>
<dbReference type="CDD" id="cd00094">
    <property type="entry name" value="HX"/>
    <property type="match status" value="1"/>
</dbReference>
<dbReference type="PRINTS" id="PR00022">
    <property type="entry name" value="SOMATOMEDINB"/>
</dbReference>
<feature type="domain" description="SMB" evidence="9">
    <location>
        <begin position="18"/>
        <end position="62"/>
    </location>
</feature>
<dbReference type="Proteomes" id="UP001059041">
    <property type="component" value="Linkage Group LG5"/>
</dbReference>
<dbReference type="EMBL" id="JAFHDT010000005">
    <property type="protein sequence ID" value="KAI7809879.1"/>
    <property type="molecule type" value="Genomic_DNA"/>
</dbReference>
<keyword evidence="6" id="KW-0325">Glycoprotein</keyword>
<evidence type="ECO:0000256" key="4">
    <source>
        <dbReference type="ARBA" id="ARBA00022737"/>
    </source>
</evidence>
<evidence type="ECO:0000256" key="3">
    <source>
        <dbReference type="ARBA" id="ARBA00022729"/>
    </source>
</evidence>